<feature type="compositionally biased region" description="Polar residues" evidence="1">
    <location>
        <begin position="487"/>
        <end position="506"/>
    </location>
</feature>
<protein>
    <submittedName>
        <fullName evidence="2">Uncharacterized protein</fullName>
    </submittedName>
</protein>
<reference evidence="2" key="1">
    <citation type="submission" date="2016-03" db="EMBL/GenBank/DDBJ databases">
        <title>Draft genome sequence of Rosellinia necatrix.</title>
        <authorList>
            <person name="Kanematsu S."/>
        </authorList>
    </citation>
    <scope>NUCLEOTIDE SEQUENCE [LARGE SCALE GENOMIC DNA]</scope>
    <source>
        <strain evidence="2">W97</strain>
    </source>
</reference>
<proteinExistence type="predicted"/>
<feature type="compositionally biased region" description="Basic residues" evidence="1">
    <location>
        <begin position="78"/>
        <end position="87"/>
    </location>
</feature>
<feature type="compositionally biased region" description="Polar residues" evidence="1">
    <location>
        <begin position="1"/>
        <end position="13"/>
    </location>
</feature>
<evidence type="ECO:0000256" key="1">
    <source>
        <dbReference type="SAM" id="MobiDB-lite"/>
    </source>
</evidence>
<organism evidence="2">
    <name type="scientific">Rosellinia necatrix</name>
    <name type="common">White root-rot fungus</name>
    <dbReference type="NCBI Taxonomy" id="77044"/>
    <lineage>
        <taxon>Eukaryota</taxon>
        <taxon>Fungi</taxon>
        <taxon>Dikarya</taxon>
        <taxon>Ascomycota</taxon>
        <taxon>Pezizomycotina</taxon>
        <taxon>Sordariomycetes</taxon>
        <taxon>Xylariomycetidae</taxon>
        <taxon>Xylariales</taxon>
        <taxon>Xylariaceae</taxon>
        <taxon>Rosellinia</taxon>
    </lineage>
</organism>
<feature type="compositionally biased region" description="Low complexity" evidence="1">
    <location>
        <begin position="403"/>
        <end position="419"/>
    </location>
</feature>
<feature type="compositionally biased region" description="Basic and acidic residues" evidence="1">
    <location>
        <begin position="375"/>
        <end position="386"/>
    </location>
</feature>
<feature type="region of interest" description="Disordered" evidence="1">
    <location>
        <begin position="1"/>
        <end position="642"/>
    </location>
</feature>
<dbReference type="OMA" id="AFTRMLM"/>
<dbReference type="AlphaFoldDB" id="A0A1W2TQT8"/>
<dbReference type="OrthoDB" id="428854at2759"/>
<accession>A0A1W2TQT8</accession>
<evidence type="ECO:0000313" key="3">
    <source>
        <dbReference type="Proteomes" id="UP000054516"/>
    </source>
</evidence>
<dbReference type="Proteomes" id="UP000054516">
    <property type="component" value="Unassembled WGS sequence"/>
</dbReference>
<feature type="compositionally biased region" description="Polar residues" evidence="1">
    <location>
        <begin position="345"/>
        <end position="356"/>
    </location>
</feature>
<sequence length="664" mass="69520">MSSAGPPFGSNNPFRRKPAVASDNPAASPRLSSPSRFDINNGRPASPATAAQPPITTFRSAAPDSERADGEQQPVQQKPRKIVKKVRVQSPPPSPPSPPEDAVPVTRFPAPERLGDEDDDTDSESNSTSDSNRSYDPSDDPFNAASAGLGNGLATEPPLPQIPANPFARTLQDIEGGGQAHDVNATVTSPSKGSLDVDSFKRLLLTGYANLPNPPSLAQPLPESVGNHSGATHGTGAPPDGASATDASSVAKQPTFDALQETPRSSHEISESEAPEERKGVLPSSPLATVPSALARKKPPPPSSRHGKLIKIELGTDANPRRGNPASSSKATDLSRDPNPESVAPLQSPQGTTNMNKPLPAPPFRAPADEEVESPFDREAAGKVPEEFSELQAHPQSPTPPLTTRSRSGSHTSTQSRKPAAPPPRRHGRGDSKPPSIHPASADEDPPRSSMESNRSRAESLRISVNSEKPSNAPAPPPPRRPGHARQGSSFVNNHGSFPSAISPSLSEKERSPLGSGFTPIISPGAQPRNLQGSTMAATGSNGQTKIMPPPPPPTRKQSMRRPPNVRGMENSNGTTPIRRVSREKDSGTPLPPPPPPRTRGGGRPNVDHPAAAEGGSRKTSVGSIQAGTSTPPTVEGGHNGEDILADLDALQKEVDELMKKATT</sequence>
<feature type="compositionally biased region" description="Low complexity" evidence="1">
    <location>
        <begin position="143"/>
        <end position="154"/>
    </location>
</feature>
<feature type="compositionally biased region" description="Basic and acidic residues" evidence="1">
    <location>
        <begin position="264"/>
        <end position="280"/>
    </location>
</feature>
<keyword evidence="3" id="KW-1185">Reference proteome</keyword>
<feature type="compositionally biased region" description="Polar residues" evidence="1">
    <location>
        <begin position="529"/>
        <end position="545"/>
    </location>
</feature>
<feature type="compositionally biased region" description="Polar residues" evidence="1">
    <location>
        <begin position="618"/>
        <end position="633"/>
    </location>
</feature>
<feature type="compositionally biased region" description="Low complexity" evidence="1">
    <location>
        <begin position="25"/>
        <end position="36"/>
    </location>
</feature>
<dbReference type="EMBL" id="DF977500">
    <property type="protein sequence ID" value="GAP90839.1"/>
    <property type="molecule type" value="Genomic_DNA"/>
</dbReference>
<gene>
    <name evidence="2" type="ORF">SAMD00023353_5500150</name>
</gene>
<evidence type="ECO:0000313" key="2">
    <source>
        <dbReference type="EMBL" id="GAP90839.1"/>
    </source>
</evidence>
<name>A0A1W2TQT8_ROSNE</name>
<dbReference type="STRING" id="77044.A0A1W2TQT8"/>
<feature type="compositionally biased region" description="Pro residues" evidence="1">
    <location>
        <begin position="90"/>
        <end position="101"/>
    </location>
</feature>
<feature type="compositionally biased region" description="Basic residues" evidence="1">
    <location>
        <begin position="295"/>
        <end position="309"/>
    </location>
</feature>